<feature type="transmembrane region" description="Helical" evidence="1">
    <location>
        <begin position="12"/>
        <end position="35"/>
    </location>
</feature>
<proteinExistence type="predicted"/>
<gene>
    <name evidence="2" type="ORF">FGK64_11490</name>
</gene>
<reference evidence="2 3" key="1">
    <citation type="submission" date="2019-05" db="EMBL/GenBank/DDBJ databases">
        <title>Marivita sp. nov. isolated from sea sediment.</title>
        <authorList>
            <person name="Kim W."/>
        </authorList>
    </citation>
    <scope>NUCLEOTIDE SEQUENCE [LARGE SCALE GENOMIC DNA]</scope>
    <source>
        <strain evidence="2 3">CAU 1492</strain>
    </source>
</reference>
<keyword evidence="1" id="KW-1133">Transmembrane helix</keyword>
<protein>
    <submittedName>
        <fullName evidence="2">DUF2474 domain-containing protein</fullName>
    </submittedName>
</protein>
<accession>A0ABY2XAG1</accession>
<dbReference type="RefSeq" id="WP_138863923.1">
    <property type="nucleotide sequence ID" value="NZ_VCPC01000002.1"/>
</dbReference>
<evidence type="ECO:0000256" key="1">
    <source>
        <dbReference type="SAM" id="Phobius"/>
    </source>
</evidence>
<organism evidence="2 3">
    <name type="scientific">Arenibacterium halophilum</name>
    <dbReference type="NCBI Taxonomy" id="2583821"/>
    <lineage>
        <taxon>Bacteria</taxon>
        <taxon>Pseudomonadati</taxon>
        <taxon>Pseudomonadota</taxon>
        <taxon>Alphaproteobacteria</taxon>
        <taxon>Rhodobacterales</taxon>
        <taxon>Paracoccaceae</taxon>
        <taxon>Arenibacterium</taxon>
    </lineage>
</organism>
<keyword evidence="1" id="KW-0812">Transmembrane</keyword>
<comment type="caution">
    <text evidence="2">The sequence shown here is derived from an EMBL/GenBank/DDBJ whole genome shotgun (WGS) entry which is preliminary data.</text>
</comment>
<sequence length="38" mass="4106">MARRDGLRRVAWFVALWLAGVGAVGLLALVIRTVLMPG</sequence>
<name>A0ABY2XAG1_9RHOB</name>
<keyword evidence="3" id="KW-1185">Reference proteome</keyword>
<evidence type="ECO:0000313" key="2">
    <source>
        <dbReference type="EMBL" id="TMV13367.1"/>
    </source>
</evidence>
<dbReference type="Proteomes" id="UP001191082">
    <property type="component" value="Unassembled WGS sequence"/>
</dbReference>
<dbReference type="EMBL" id="VCPC01000002">
    <property type="protein sequence ID" value="TMV13367.1"/>
    <property type="molecule type" value="Genomic_DNA"/>
</dbReference>
<keyword evidence="1" id="KW-0472">Membrane</keyword>
<evidence type="ECO:0000313" key="3">
    <source>
        <dbReference type="Proteomes" id="UP001191082"/>
    </source>
</evidence>